<dbReference type="EMBL" id="JAVDXU010000002">
    <property type="protein sequence ID" value="MDR7270899.1"/>
    <property type="molecule type" value="Genomic_DNA"/>
</dbReference>
<reference evidence="2 3" key="1">
    <citation type="submission" date="2023-07" db="EMBL/GenBank/DDBJ databases">
        <title>Sorghum-associated microbial communities from plants grown in Nebraska, USA.</title>
        <authorList>
            <person name="Schachtman D."/>
        </authorList>
    </citation>
    <scope>NUCLEOTIDE SEQUENCE [LARGE SCALE GENOMIC DNA]</scope>
    <source>
        <strain evidence="2 3">BE314</strain>
    </source>
</reference>
<evidence type="ECO:0000313" key="2">
    <source>
        <dbReference type="EMBL" id="MDR7270899.1"/>
    </source>
</evidence>
<sequence length="140" mass="14926">MAAAANKTVPTDADVQAHLATQPEARAADCRALIALMQRASGHPPVMWGRMVGFGHHHYVYDSGREGDIFEIGFASGAGGKGDISLYVSLGCLPAGRETLLARLGRHRQGKGCLYVKRLADVDLGVLEELCVAALQEKRA</sequence>
<organism evidence="2 3">
    <name type="scientific">Roseateles saccharophilus</name>
    <name type="common">Pseudomonas saccharophila</name>
    <dbReference type="NCBI Taxonomy" id="304"/>
    <lineage>
        <taxon>Bacteria</taxon>
        <taxon>Pseudomonadati</taxon>
        <taxon>Pseudomonadota</taxon>
        <taxon>Betaproteobacteria</taxon>
        <taxon>Burkholderiales</taxon>
        <taxon>Sphaerotilaceae</taxon>
        <taxon>Roseateles</taxon>
    </lineage>
</organism>
<protein>
    <recommendedName>
        <fullName evidence="1">YdhG-like domain-containing protein</fullName>
    </recommendedName>
</protein>
<proteinExistence type="predicted"/>
<dbReference type="RefSeq" id="WP_310267248.1">
    <property type="nucleotide sequence ID" value="NZ_JAVDXU010000002.1"/>
</dbReference>
<evidence type="ECO:0000313" key="3">
    <source>
        <dbReference type="Proteomes" id="UP001180453"/>
    </source>
</evidence>
<keyword evidence="3" id="KW-1185">Reference proteome</keyword>
<feature type="domain" description="YdhG-like" evidence="1">
    <location>
        <begin position="27"/>
        <end position="134"/>
    </location>
</feature>
<dbReference type="Proteomes" id="UP001180453">
    <property type="component" value="Unassembled WGS sequence"/>
</dbReference>
<evidence type="ECO:0000259" key="1">
    <source>
        <dbReference type="Pfam" id="PF08818"/>
    </source>
</evidence>
<comment type="caution">
    <text evidence="2">The sequence shown here is derived from an EMBL/GenBank/DDBJ whole genome shotgun (WGS) entry which is preliminary data.</text>
</comment>
<name>A0ABU1YPV9_ROSSA</name>
<gene>
    <name evidence="2" type="ORF">J2X20_003557</name>
</gene>
<dbReference type="InterPro" id="IPR014922">
    <property type="entry name" value="YdhG-like"/>
</dbReference>
<dbReference type="Pfam" id="PF08818">
    <property type="entry name" value="DUF1801"/>
    <property type="match status" value="1"/>
</dbReference>
<accession>A0ABU1YPV9</accession>